<dbReference type="CDD" id="cd00082">
    <property type="entry name" value="HisKA"/>
    <property type="match status" value="1"/>
</dbReference>
<feature type="transmembrane region" description="Helical" evidence="14">
    <location>
        <begin position="7"/>
        <end position="28"/>
    </location>
</feature>
<organism evidence="16 17">
    <name type="scientific">Metabacillus lacus</name>
    <dbReference type="NCBI Taxonomy" id="1983721"/>
    <lineage>
        <taxon>Bacteria</taxon>
        <taxon>Bacillati</taxon>
        <taxon>Bacillota</taxon>
        <taxon>Bacilli</taxon>
        <taxon>Bacillales</taxon>
        <taxon>Bacillaceae</taxon>
        <taxon>Metabacillus</taxon>
    </lineage>
</organism>
<evidence type="ECO:0000256" key="11">
    <source>
        <dbReference type="ARBA" id="ARBA00022989"/>
    </source>
</evidence>
<evidence type="ECO:0000259" key="15">
    <source>
        <dbReference type="PROSITE" id="PS50109"/>
    </source>
</evidence>
<dbReference type="GO" id="GO:0071555">
    <property type="term" value="P:cell wall organization"/>
    <property type="evidence" value="ECO:0007669"/>
    <property type="project" value="InterPro"/>
</dbReference>
<dbReference type="SMART" id="SM00387">
    <property type="entry name" value="HATPase_c"/>
    <property type="match status" value="1"/>
</dbReference>
<feature type="transmembrane region" description="Helical" evidence="14">
    <location>
        <begin position="70"/>
        <end position="97"/>
    </location>
</feature>
<dbReference type="InterPro" id="IPR036097">
    <property type="entry name" value="HisK_dim/P_sf"/>
</dbReference>
<evidence type="ECO:0000256" key="5">
    <source>
        <dbReference type="ARBA" id="ARBA00022553"/>
    </source>
</evidence>
<dbReference type="EC" id="2.7.13.3" evidence="3"/>
<comment type="catalytic activity">
    <reaction evidence="1">
        <text>ATP + protein L-histidine = ADP + protein N-phospho-L-histidine.</text>
        <dbReference type="EC" id="2.7.13.3"/>
    </reaction>
</comment>
<evidence type="ECO:0000256" key="2">
    <source>
        <dbReference type="ARBA" id="ARBA00004651"/>
    </source>
</evidence>
<dbReference type="Gene3D" id="1.10.1760.20">
    <property type="match status" value="1"/>
</dbReference>
<evidence type="ECO:0000256" key="9">
    <source>
        <dbReference type="ARBA" id="ARBA00022777"/>
    </source>
</evidence>
<dbReference type="Pfam" id="PF02518">
    <property type="entry name" value="HATPase_c"/>
    <property type="match status" value="1"/>
</dbReference>
<dbReference type="InterPro" id="IPR004358">
    <property type="entry name" value="Sig_transdc_His_kin-like_C"/>
</dbReference>
<comment type="caution">
    <text evidence="16">The sequence shown here is derived from an EMBL/GenBank/DDBJ whole genome shotgun (WGS) entry which is preliminary data.</text>
</comment>
<dbReference type="Gene3D" id="1.10.287.130">
    <property type="match status" value="1"/>
</dbReference>
<dbReference type="InterPro" id="IPR036890">
    <property type="entry name" value="HATPase_C_sf"/>
</dbReference>
<evidence type="ECO:0000256" key="3">
    <source>
        <dbReference type="ARBA" id="ARBA00012438"/>
    </source>
</evidence>
<keyword evidence="13 14" id="KW-0472">Membrane</keyword>
<dbReference type="Pfam" id="PF00512">
    <property type="entry name" value="HisKA"/>
    <property type="match status" value="1"/>
</dbReference>
<evidence type="ECO:0000256" key="8">
    <source>
        <dbReference type="ARBA" id="ARBA00022741"/>
    </source>
</evidence>
<feature type="transmembrane region" description="Helical" evidence="14">
    <location>
        <begin position="40"/>
        <end position="58"/>
    </location>
</feature>
<evidence type="ECO:0000313" key="16">
    <source>
        <dbReference type="EMBL" id="MRX72226.1"/>
    </source>
</evidence>
<dbReference type="InterPro" id="IPR005467">
    <property type="entry name" value="His_kinase_dom"/>
</dbReference>
<keyword evidence="11 14" id="KW-1133">Transmembrane helix</keyword>
<feature type="transmembrane region" description="Helical" evidence="14">
    <location>
        <begin position="133"/>
        <end position="151"/>
    </location>
</feature>
<keyword evidence="4" id="KW-1003">Cell membrane</keyword>
<comment type="subcellular location">
    <subcellularLocation>
        <location evidence="2">Cell membrane</location>
        <topology evidence="2">Multi-pass membrane protein</topology>
    </subcellularLocation>
</comment>
<dbReference type="Gene3D" id="3.30.565.10">
    <property type="entry name" value="Histidine kinase-like ATPase, C-terminal domain"/>
    <property type="match status" value="1"/>
</dbReference>
<keyword evidence="6" id="KW-0808">Transferase</keyword>
<keyword evidence="9 16" id="KW-0418">Kinase</keyword>
<evidence type="ECO:0000313" key="17">
    <source>
        <dbReference type="Proteomes" id="UP000448867"/>
    </source>
</evidence>
<dbReference type="GO" id="GO:0005886">
    <property type="term" value="C:plasma membrane"/>
    <property type="evidence" value="ECO:0007669"/>
    <property type="project" value="UniProtKB-SubCell"/>
</dbReference>
<feature type="transmembrane region" description="Helical" evidence="14">
    <location>
        <begin position="103"/>
        <end position="121"/>
    </location>
</feature>
<name>A0A7X2IYN5_9BACI</name>
<evidence type="ECO:0000256" key="14">
    <source>
        <dbReference type="SAM" id="Phobius"/>
    </source>
</evidence>
<dbReference type="SUPFAM" id="SSF47384">
    <property type="entry name" value="Homodimeric domain of signal transducing histidine kinase"/>
    <property type="match status" value="1"/>
</dbReference>
<keyword evidence="7 14" id="KW-0812">Transmembrane</keyword>
<keyword evidence="10" id="KW-0067">ATP-binding</keyword>
<dbReference type="GO" id="GO:0000155">
    <property type="term" value="F:phosphorelay sensor kinase activity"/>
    <property type="evidence" value="ECO:0007669"/>
    <property type="project" value="InterPro"/>
</dbReference>
<evidence type="ECO:0000256" key="12">
    <source>
        <dbReference type="ARBA" id="ARBA00023012"/>
    </source>
</evidence>
<evidence type="ECO:0000256" key="13">
    <source>
        <dbReference type="ARBA" id="ARBA00023136"/>
    </source>
</evidence>
<evidence type="ECO:0000256" key="6">
    <source>
        <dbReference type="ARBA" id="ARBA00022679"/>
    </source>
</evidence>
<dbReference type="InterPro" id="IPR011620">
    <property type="entry name" value="Sig_transdc_His_kinase_LytS_TM"/>
</dbReference>
<protein>
    <recommendedName>
        <fullName evidence="3">histidine kinase</fullName>
        <ecNumber evidence="3">2.7.13.3</ecNumber>
    </recommendedName>
</protein>
<reference evidence="16 17" key="1">
    <citation type="submission" date="2019-11" db="EMBL/GenBank/DDBJ databases">
        <title>Bacillus lacus genome.</title>
        <authorList>
            <person name="Allen C.J."/>
            <person name="Newman J.D."/>
        </authorList>
    </citation>
    <scope>NUCLEOTIDE SEQUENCE [LARGE SCALE GENOMIC DNA]</scope>
    <source>
        <strain evidence="16 17">KCTC 33946</strain>
    </source>
</reference>
<evidence type="ECO:0000256" key="10">
    <source>
        <dbReference type="ARBA" id="ARBA00022840"/>
    </source>
</evidence>
<dbReference type="PRINTS" id="PR00344">
    <property type="entry name" value="BCTRLSENSOR"/>
</dbReference>
<keyword evidence="8" id="KW-0547">Nucleotide-binding</keyword>
<dbReference type="GO" id="GO:0005524">
    <property type="term" value="F:ATP binding"/>
    <property type="evidence" value="ECO:0007669"/>
    <property type="project" value="UniProtKB-KW"/>
</dbReference>
<evidence type="ECO:0000256" key="1">
    <source>
        <dbReference type="ARBA" id="ARBA00000085"/>
    </source>
</evidence>
<gene>
    <name evidence="16" type="ORF">GJU40_08685</name>
</gene>
<dbReference type="CDD" id="cd00075">
    <property type="entry name" value="HATPase"/>
    <property type="match status" value="1"/>
</dbReference>
<feature type="transmembrane region" description="Helical" evidence="14">
    <location>
        <begin position="163"/>
        <end position="180"/>
    </location>
</feature>
<dbReference type="SUPFAM" id="SSF55874">
    <property type="entry name" value="ATPase domain of HSP90 chaperone/DNA topoisomerase II/histidine kinase"/>
    <property type="match status" value="1"/>
</dbReference>
<dbReference type="PROSITE" id="PS50109">
    <property type="entry name" value="HIS_KIN"/>
    <property type="match status" value="1"/>
</dbReference>
<dbReference type="InterPro" id="IPR003661">
    <property type="entry name" value="HisK_dim/P_dom"/>
</dbReference>
<dbReference type="Pfam" id="PF07694">
    <property type="entry name" value="5TM-5TMR_LYT"/>
    <property type="match status" value="1"/>
</dbReference>
<dbReference type="OrthoDB" id="9815750at2"/>
<dbReference type="AlphaFoldDB" id="A0A7X2IYN5"/>
<keyword evidence="5" id="KW-0597">Phosphoprotein</keyword>
<evidence type="ECO:0000256" key="4">
    <source>
        <dbReference type="ARBA" id="ARBA00022475"/>
    </source>
</evidence>
<dbReference type="EMBL" id="WKKI01000013">
    <property type="protein sequence ID" value="MRX72226.1"/>
    <property type="molecule type" value="Genomic_DNA"/>
</dbReference>
<dbReference type="Proteomes" id="UP000448867">
    <property type="component" value="Unassembled WGS sequence"/>
</dbReference>
<dbReference type="InterPro" id="IPR003594">
    <property type="entry name" value="HATPase_dom"/>
</dbReference>
<keyword evidence="17" id="KW-1185">Reference proteome</keyword>
<accession>A0A7X2IYN5</accession>
<sequence length="426" mass="48791">MIAFIKPLIVNITILFSLTFNANLFFPFNPNFHMRIKQKFIYGVIGALAGILCMFYPIETLKDTNFDLRMVAVFVVTLYAGWLPGAVSLLIISAVRFAIGGEFYTIGIIVTCISFLIALLFRRFFLKSKMKLMFGTSIIAIYFIIYIVILYTNLDFLALDFYIVYFLAFYITYLSSILIIENLKKNNQQFAEMVYVDKLSTIGQMAASFAHEIRNPITTVRGFIQFLGKDTKDEKFKEFTPLILEELDRTNKIITSYLTLSKPNEQQLSKISIDKTLMDSIELMKPLGLYSRVELQYEGIDKNDVYGDEQHLKQALMNVIKNAIESIEYEGNVVITKKPDYFNEVVVLTIEDNGKGMTNEQLKNVGLPFYTTKTKGTGLGSMITNRLIREMQGTIQYDSKENRGTVVTITLKLYDKNEKKNHLKKG</sequence>
<keyword evidence="12" id="KW-0902">Two-component regulatory system</keyword>
<dbReference type="SMART" id="SM00388">
    <property type="entry name" value="HisKA"/>
    <property type="match status" value="1"/>
</dbReference>
<evidence type="ECO:0000256" key="7">
    <source>
        <dbReference type="ARBA" id="ARBA00022692"/>
    </source>
</evidence>
<proteinExistence type="predicted"/>
<dbReference type="PANTHER" id="PTHR43065:SF46">
    <property type="entry name" value="C4-DICARBOXYLATE TRANSPORT SENSOR PROTEIN DCTB"/>
    <property type="match status" value="1"/>
</dbReference>
<feature type="domain" description="Histidine kinase" evidence="15">
    <location>
        <begin position="208"/>
        <end position="415"/>
    </location>
</feature>
<dbReference type="PANTHER" id="PTHR43065">
    <property type="entry name" value="SENSOR HISTIDINE KINASE"/>
    <property type="match status" value="1"/>
</dbReference>